<dbReference type="EMBL" id="BMOO01000003">
    <property type="protein sequence ID" value="GGM66380.1"/>
    <property type="molecule type" value="Genomic_DNA"/>
</dbReference>
<organism evidence="3 5">
    <name type="scientific">Halarchaeum rubridurum</name>
    <dbReference type="NCBI Taxonomy" id="489911"/>
    <lineage>
        <taxon>Archaea</taxon>
        <taxon>Methanobacteriati</taxon>
        <taxon>Methanobacteriota</taxon>
        <taxon>Stenosarchaea group</taxon>
        <taxon>Halobacteria</taxon>
        <taxon>Halobacteriales</taxon>
        <taxon>Halobacteriaceae</taxon>
    </lineage>
</organism>
<comment type="caution">
    <text evidence="3">The sequence shown here is derived from an EMBL/GenBank/DDBJ whole genome shotgun (WGS) entry which is preliminary data.</text>
</comment>
<feature type="region of interest" description="Disordered" evidence="1">
    <location>
        <begin position="33"/>
        <end position="78"/>
    </location>
</feature>
<keyword evidence="5" id="KW-1185">Reference proteome</keyword>
<feature type="domain" description="SpoVT-AbrB" evidence="2">
    <location>
        <begin position="1"/>
        <end position="36"/>
    </location>
</feature>
<proteinExistence type="predicted"/>
<protein>
    <submittedName>
        <fullName evidence="4">AbrB family looped-hinge helix DNA binding protein</fullName>
    </submittedName>
</protein>
<dbReference type="NCBIfam" id="TIGR01439">
    <property type="entry name" value="lp_hng_hel_AbrB"/>
    <property type="match status" value="1"/>
</dbReference>
<dbReference type="AlphaFoldDB" id="A0A830FZ63"/>
<dbReference type="GO" id="GO:0003677">
    <property type="term" value="F:DNA binding"/>
    <property type="evidence" value="ECO:0007669"/>
    <property type="project" value="InterPro"/>
</dbReference>
<evidence type="ECO:0000313" key="3">
    <source>
        <dbReference type="EMBL" id="GGM66380.1"/>
    </source>
</evidence>
<evidence type="ECO:0000313" key="5">
    <source>
        <dbReference type="Proteomes" id="UP000614609"/>
    </source>
</evidence>
<evidence type="ECO:0000259" key="2">
    <source>
        <dbReference type="PROSITE" id="PS51740"/>
    </source>
</evidence>
<dbReference type="InterPro" id="IPR037914">
    <property type="entry name" value="SpoVT-AbrB_sf"/>
</dbReference>
<reference evidence="4" key="3">
    <citation type="submission" date="2021-03" db="EMBL/GenBank/DDBJ databases">
        <title>Genomic Encyclopedia of Type Strains, Phase IV (KMG-IV): sequencing the most valuable type-strain genomes for metagenomic binning, comparative biology and taxonomic classification.</title>
        <authorList>
            <person name="Goeker M."/>
        </authorList>
    </citation>
    <scope>NUCLEOTIDE SEQUENCE</scope>
    <source>
        <strain evidence="4">DSM 22443</strain>
    </source>
</reference>
<feature type="compositionally biased region" description="Basic and acidic residues" evidence="1">
    <location>
        <begin position="57"/>
        <end position="72"/>
    </location>
</feature>
<gene>
    <name evidence="3" type="ORF">GCM10009017_15600</name>
    <name evidence="4" type="ORF">J2752_000176</name>
</gene>
<dbReference type="Pfam" id="PF04014">
    <property type="entry name" value="MazE_antitoxin"/>
    <property type="match status" value="1"/>
</dbReference>
<dbReference type="SMART" id="SM00966">
    <property type="entry name" value="SpoVT_AbrB"/>
    <property type="match status" value="1"/>
</dbReference>
<sequence>MTIPKRVRDALGIEPGDEVAFEPTDDGYVIQKEAPTTESGNDPFETYRGAAESDDTMPERMRRLRGEYPRDVDGEEQT</sequence>
<reference evidence="3" key="1">
    <citation type="journal article" date="2014" name="Int. J. Syst. Evol. Microbiol.">
        <title>Complete genome sequence of Corynebacterium casei LMG S-19264T (=DSM 44701T), isolated from a smear-ripened cheese.</title>
        <authorList>
            <consortium name="US DOE Joint Genome Institute (JGI-PGF)"/>
            <person name="Walter F."/>
            <person name="Albersmeier A."/>
            <person name="Kalinowski J."/>
            <person name="Ruckert C."/>
        </authorList>
    </citation>
    <scope>NUCLEOTIDE SEQUENCE</scope>
    <source>
        <strain evidence="3">JCM 16108</strain>
    </source>
</reference>
<reference evidence="3" key="2">
    <citation type="submission" date="2020-09" db="EMBL/GenBank/DDBJ databases">
        <authorList>
            <person name="Sun Q."/>
            <person name="Ohkuma M."/>
        </authorList>
    </citation>
    <scope>NUCLEOTIDE SEQUENCE</scope>
    <source>
        <strain evidence="3">JCM 16108</strain>
    </source>
</reference>
<dbReference type="Gene3D" id="2.10.260.10">
    <property type="match status" value="1"/>
</dbReference>
<dbReference type="PROSITE" id="PS51740">
    <property type="entry name" value="SPOVT_ABRB"/>
    <property type="match status" value="1"/>
</dbReference>
<dbReference type="Proteomes" id="UP000614609">
    <property type="component" value="Unassembled WGS sequence"/>
</dbReference>
<dbReference type="EMBL" id="JAGGKO010000001">
    <property type="protein sequence ID" value="MBP1953295.1"/>
    <property type="molecule type" value="Genomic_DNA"/>
</dbReference>
<dbReference type="InterPro" id="IPR007159">
    <property type="entry name" value="SpoVT-AbrB_dom"/>
</dbReference>
<evidence type="ECO:0000313" key="4">
    <source>
        <dbReference type="EMBL" id="MBP1953295.1"/>
    </source>
</evidence>
<dbReference type="SUPFAM" id="SSF89447">
    <property type="entry name" value="AbrB/MazE/MraZ-like"/>
    <property type="match status" value="1"/>
</dbReference>
<accession>A0A830FZ63</accession>
<name>A0A830FZ63_9EURY</name>
<dbReference type="Proteomes" id="UP000765891">
    <property type="component" value="Unassembled WGS sequence"/>
</dbReference>
<evidence type="ECO:0000256" key="1">
    <source>
        <dbReference type="SAM" id="MobiDB-lite"/>
    </source>
</evidence>